<evidence type="ECO:0000313" key="3">
    <source>
        <dbReference type="Proteomes" id="UP000627292"/>
    </source>
</evidence>
<evidence type="ECO:0000313" key="2">
    <source>
        <dbReference type="EMBL" id="GGH82346.1"/>
    </source>
</evidence>
<keyword evidence="1" id="KW-0472">Membrane</keyword>
<protein>
    <recommendedName>
        <fullName evidence="4">DUF4401 domain-containing protein</fullName>
    </recommendedName>
</protein>
<gene>
    <name evidence="2" type="ORF">GCM10011379_56100</name>
</gene>
<comment type="caution">
    <text evidence="2">The sequence shown here is derived from an EMBL/GenBank/DDBJ whole genome shotgun (WGS) entry which is preliminary data.</text>
</comment>
<feature type="transmembrane region" description="Helical" evidence="1">
    <location>
        <begin position="176"/>
        <end position="200"/>
    </location>
</feature>
<feature type="transmembrane region" description="Helical" evidence="1">
    <location>
        <begin position="49"/>
        <end position="69"/>
    </location>
</feature>
<feature type="transmembrane region" description="Helical" evidence="1">
    <location>
        <begin position="131"/>
        <end position="148"/>
    </location>
</feature>
<organism evidence="2 3">
    <name type="scientific">Filimonas zeae</name>
    <dbReference type="NCBI Taxonomy" id="1737353"/>
    <lineage>
        <taxon>Bacteria</taxon>
        <taxon>Pseudomonadati</taxon>
        <taxon>Bacteroidota</taxon>
        <taxon>Chitinophagia</taxon>
        <taxon>Chitinophagales</taxon>
        <taxon>Chitinophagaceae</taxon>
        <taxon>Filimonas</taxon>
    </lineage>
</organism>
<sequence>MLAYNSKDLYNRIVQKQASDAFINGCVDEEGLKRLLAAAPSGLYTPQHLFSIGIALITLIAYCFGVLIIAWGSEFSSAALITFLAAAGAYMALEAGVKQRRFYNAGADNMLLMLIPATVIAFCFVEIKHMQLLFTTLIAGVICCWLCIRFVDALMALLTTVAIVMLYCLLLDRAGLAAVILPVAALLPAVLMYIVSGLLLKSDSLIVYTWCLKVVRITALAIVYACSNFLVVDVVFTGSYDYRVSGAWKIFYLSLQVIVPVVYVIAGIRKRNMVLLRAGVIAAALSAYTFHYYYSFLPADVVLLIAGCILITVSLLLIRVLQQGQRAFSAEPESNAEKLLKQAEADIVFQVLGKKGTAVTPVNPFGGGSSGGAGASGSY</sequence>
<evidence type="ECO:0000256" key="1">
    <source>
        <dbReference type="SAM" id="Phobius"/>
    </source>
</evidence>
<reference evidence="2" key="2">
    <citation type="submission" date="2020-09" db="EMBL/GenBank/DDBJ databases">
        <authorList>
            <person name="Sun Q."/>
            <person name="Zhou Y."/>
        </authorList>
    </citation>
    <scope>NUCLEOTIDE SEQUENCE</scope>
    <source>
        <strain evidence="2">CGMCC 1.15290</strain>
    </source>
</reference>
<accession>A0A917J718</accession>
<keyword evidence="3" id="KW-1185">Reference proteome</keyword>
<proteinExistence type="predicted"/>
<feature type="transmembrane region" description="Helical" evidence="1">
    <location>
        <begin position="275"/>
        <end position="295"/>
    </location>
</feature>
<dbReference type="Proteomes" id="UP000627292">
    <property type="component" value="Unassembled WGS sequence"/>
</dbReference>
<feature type="transmembrane region" description="Helical" evidence="1">
    <location>
        <begin position="250"/>
        <end position="268"/>
    </location>
</feature>
<dbReference type="RefSeq" id="WP_188958959.1">
    <property type="nucleotide sequence ID" value="NZ_BMIB01000007.1"/>
</dbReference>
<dbReference type="AlphaFoldDB" id="A0A917J718"/>
<reference evidence="2" key="1">
    <citation type="journal article" date="2014" name="Int. J. Syst. Evol. Microbiol.">
        <title>Complete genome sequence of Corynebacterium casei LMG S-19264T (=DSM 44701T), isolated from a smear-ripened cheese.</title>
        <authorList>
            <consortium name="US DOE Joint Genome Institute (JGI-PGF)"/>
            <person name="Walter F."/>
            <person name="Albersmeier A."/>
            <person name="Kalinowski J."/>
            <person name="Ruckert C."/>
        </authorList>
    </citation>
    <scope>NUCLEOTIDE SEQUENCE</scope>
    <source>
        <strain evidence="2">CGMCC 1.15290</strain>
    </source>
</reference>
<evidence type="ECO:0008006" key="4">
    <source>
        <dbReference type="Google" id="ProtNLM"/>
    </source>
</evidence>
<keyword evidence="1" id="KW-0812">Transmembrane</keyword>
<feature type="transmembrane region" description="Helical" evidence="1">
    <location>
        <begin position="75"/>
        <end position="93"/>
    </location>
</feature>
<feature type="transmembrane region" description="Helical" evidence="1">
    <location>
        <begin position="207"/>
        <end position="230"/>
    </location>
</feature>
<feature type="transmembrane region" description="Helical" evidence="1">
    <location>
        <begin position="301"/>
        <end position="321"/>
    </location>
</feature>
<feature type="transmembrane region" description="Helical" evidence="1">
    <location>
        <begin position="105"/>
        <end position="125"/>
    </location>
</feature>
<keyword evidence="1" id="KW-1133">Transmembrane helix</keyword>
<dbReference type="EMBL" id="BMIB01000007">
    <property type="protein sequence ID" value="GGH82346.1"/>
    <property type="molecule type" value="Genomic_DNA"/>
</dbReference>
<feature type="transmembrane region" description="Helical" evidence="1">
    <location>
        <begin position="153"/>
        <end position="170"/>
    </location>
</feature>
<name>A0A917J718_9BACT</name>